<dbReference type="EMBL" id="CP034726">
    <property type="protein sequence ID" value="QBP18224.1"/>
    <property type="molecule type" value="Genomic_DNA"/>
</dbReference>
<keyword evidence="2" id="KW-1185">Reference proteome</keyword>
<protein>
    <submittedName>
        <fullName evidence="1">Uncharacterized protein</fullName>
    </submittedName>
</protein>
<dbReference type="AlphaFoldDB" id="A0A4P6ZKK9"/>
<dbReference type="RefSeq" id="WP_133441785.1">
    <property type="nucleotide sequence ID" value="NZ_CP034726.1"/>
</dbReference>
<evidence type="ECO:0000313" key="2">
    <source>
        <dbReference type="Proteomes" id="UP000294321"/>
    </source>
</evidence>
<accession>A0A4P6ZKK9</accession>
<dbReference type="KEGG" id="lji:ELX58_03530"/>
<organism evidence="1 2">
    <name type="scientific">Acetilactobacillus jinshanensis</name>
    <dbReference type="NCBI Taxonomy" id="1720083"/>
    <lineage>
        <taxon>Bacteria</taxon>
        <taxon>Bacillati</taxon>
        <taxon>Bacillota</taxon>
        <taxon>Bacilli</taxon>
        <taxon>Lactobacillales</taxon>
        <taxon>Lactobacillaceae</taxon>
        <taxon>Acetilactobacillus</taxon>
    </lineage>
</organism>
<dbReference type="Proteomes" id="UP000294321">
    <property type="component" value="Chromosome"/>
</dbReference>
<gene>
    <name evidence="1" type="ORF">ELX58_03530</name>
</gene>
<proteinExistence type="predicted"/>
<reference evidence="2" key="1">
    <citation type="submission" date="2018-12" db="EMBL/GenBank/DDBJ databases">
        <title>A new species of lactobacillus.</title>
        <authorList>
            <person name="Jian Y."/>
            <person name="Xin L."/>
            <person name="Hong Z.J."/>
            <person name="Ming L.Z."/>
            <person name="Hong X.Z."/>
        </authorList>
    </citation>
    <scope>NUCLEOTIDE SEQUENCE [LARGE SCALE GENOMIC DNA]</scope>
    <source>
        <strain evidence="2">HSLZ-75</strain>
    </source>
</reference>
<sequence>MLTQKVIDDLHKFLDDVHRYFPSRYLYNYDHHHRELNRVNLEKYRKRLTTLVSLWPIDCFHKHMAEDLISLKHLNKYFSQPMVSRYNGWDGLRHAAEVVNLVFSHRAHYLKLTETVLPSLSAKLYSVIEVAAETKLNHHYASFGQCHVYDVYLDKRQNGSNRSLIIYSVHLSTVSRKILKVIPYRDILLRALNEYFETFQPSAKDGLIDQLGKIKSPFVTTQRSGLQSNITAKRLGRYSTNMKCYRINQQLYQAIQGKDQLSLNHEEFVALLDCLTLNPKSPKGLTKLINHDCQRTAPTKKEFELFSKLIQ</sequence>
<evidence type="ECO:0000313" key="1">
    <source>
        <dbReference type="EMBL" id="QBP18224.1"/>
    </source>
</evidence>
<name>A0A4P6ZKK9_9LACO</name>